<dbReference type="GO" id="GO:0019172">
    <property type="term" value="F:glyoxalase III activity"/>
    <property type="evidence" value="ECO:0007669"/>
    <property type="project" value="TreeGrafter"/>
</dbReference>
<gene>
    <name evidence="5" type="ORF">FA743_02255</name>
</gene>
<comment type="similarity">
    <text evidence="3">Belongs to the peptidase C56 family. HSP31-like subfamily.</text>
</comment>
<reference evidence="5 6" key="1">
    <citation type="submission" date="2019-04" db="EMBL/GenBank/DDBJ databases">
        <authorList>
            <person name="Li J."/>
        </authorList>
    </citation>
    <scope>NUCLEOTIDE SEQUENCE [LARGE SCALE GENOMIC DNA]</scope>
    <source>
        <strain evidence="5 6">KCTC 42687</strain>
    </source>
</reference>
<dbReference type="PANTHER" id="PTHR48094:SF11">
    <property type="entry name" value="GLUTATHIONE-INDEPENDENT GLYOXALASE HSP31-RELATED"/>
    <property type="match status" value="1"/>
</dbReference>
<keyword evidence="5" id="KW-0315">Glutamine amidotransferase</keyword>
<protein>
    <submittedName>
        <fullName evidence="5">Type 1 glutamine amidotransferase domain-containing protein</fullName>
    </submittedName>
</protein>
<dbReference type="SUPFAM" id="SSF52317">
    <property type="entry name" value="Class I glutamine amidotransferase-like"/>
    <property type="match status" value="1"/>
</dbReference>
<dbReference type="RefSeq" id="WP_136884236.1">
    <property type="nucleotide sequence ID" value="NZ_SUNI01000001.1"/>
</dbReference>
<comment type="caution">
    <text evidence="5">The sequence shown here is derived from an EMBL/GenBank/DDBJ whole genome shotgun (WGS) entry which is preliminary data.</text>
</comment>
<dbReference type="PANTHER" id="PTHR48094">
    <property type="entry name" value="PROTEIN/NUCLEIC ACID DEGLYCASE DJ-1-RELATED"/>
    <property type="match status" value="1"/>
</dbReference>
<keyword evidence="2" id="KW-0456">Lyase</keyword>
<dbReference type="Pfam" id="PF01965">
    <property type="entry name" value="DJ-1_PfpI"/>
    <property type="match status" value="1"/>
</dbReference>
<dbReference type="Proteomes" id="UP000309747">
    <property type="component" value="Unassembled WGS sequence"/>
</dbReference>
<organism evidence="5 6">
    <name type="scientific">Paracoccus gahaiensis</name>
    <dbReference type="NCBI Taxonomy" id="1706839"/>
    <lineage>
        <taxon>Bacteria</taxon>
        <taxon>Pseudomonadati</taxon>
        <taxon>Pseudomonadota</taxon>
        <taxon>Alphaproteobacteria</taxon>
        <taxon>Rhodobacterales</taxon>
        <taxon>Paracoccaceae</taxon>
        <taxon>Paracoccus</taxon>
    </lineage>
</organism>
<evidence type="ECO:0000256" key="2">
    <source>
        <dbReference type="ARBA" id="ARBA00023239"/>
    </source>
</evidence>
<evidence type="ECO:0000313" key="5">
    <source>
        <dbReference type="EMBL" id="TJZ94106.1"/>
    </source>
</evidence>
<dbReference type="AlphaFoldDB" id="A0A4U0RGA2"/>
<proteinExistence type="inferred from homology"/>
<dbReference type="InterPro" id="IPR050325">
    <property type="entry name" value="Prot/Nucl_acid_deglycase"/>
</dbReference>
<dbReference type="CDD" id="cd03141">
    <property type="entry name" value="GATase1_Hsp31_like"/>
    <property type="match status" value="1"/>
</dbReference>
<feature type="domain" description="DJ-1/PfpI" evidence="4">
    <location>
        <begin position="26"/>
        <end position="222"/>
    </location>
</feature>
<name>A0A4U0RGA2_9RHOB</name>
<keyword evidence="1" id="KW-0346">Stress response</keyword>
<sequence>MPKALIILTSHDRLGDTGTPTGFYWEELAAPYWILSDAGWQVELASVQGGNPPADPSSATDETMTDEVRRFMADDAAMNRLAHTEKLDEIDVSGCDIVYLPGGHGTMWDLPESQALGQLLATAWDKGAVIGAVCHGPAGLLSARLPSGKPLVDGRRVAGFTNSEEEAAGLTDTVPFLLEDQLKAQGARHEKGPDWQPFALADGRLVTGQNPASSAEVARLMLQAADQPAMR</sequence>
<accession>A0A4U0RGA2</accession>
<evidence type="ECO:0000313" key="6">
    <source>
        <dbReference type="Proteomes" id="UP000309747"/>
    </source>
</evidence>
<dbReference type="GO" id="GO:0019243">
    <property type="term" value="P:methylglyoxal catabolic process to D-lactate via S-lactoyl-glutathione"/>
    <property type="evidence" value="ECO:0007669"/>
    <property type="project" value="TreeGrafter"/>
</dbReference>
<keyword evidence="5" id="KW-0808">Transferase</keyword>
<dbReference type="EMBL" id="SUNI01000001">
    <property type="protein sequence ID" value="TJZ94106.1"/>
    <property type="molecule type" value="Genomic_DNA"/>
</dbReference>
<dbReference type="InterPro" id="IPR002818">
    <property type="entry name" value="DJ-1/PfpI"/>
</dbReference>
<dbReference type="GO" id="GO:0016740">
    <property type="term" value="F:transferase activity"/>
    <property type="evidence" value="ECO:0007669"/>
    <property type="project" value="UniProtKB-KW"/>
</dbReference>
<dbReference type="Gene3D" id="3.40.50.880">
    <property type="match status" value="1"/>
</dbReference>
<evidence type="ECO:0000256" key="3">
    <source>
        <dbReference type="ARBA" id="ARBA00038493"/>
    </source>
</evidence>
<dbReference type="GO" id="GO:0005737">
    <property type="term" value="C:cytoplasm"/>
    <property type="evidence" value="ECO:0007669"/>
    <property type="project" value="TreeGrafter"/>
</dbReference>
<keyword evidence="6" id="KW-1185">Reference proteome</keyword>
<evidence type="ECO:0000256" key="1">
    <source>
        <dbReference type="ARBA" id="ARBA00023016"/>
    </source>
</evidence>
<evidence type="ECO:0000259" key="4">
    <source>
        <dbReference type="Pfam" id="PF01965"/>
    </source>
</evidence>
<dbReference type="OrthoDB" id="9792284at2"/>
<dbReference type="InterPro" id="IPR029062">
    <property type="entry name" value="Class_I_gatase-like"/>
</dbReference>